<evidence type="ECO:0000313" key="2">
    <source>
        <dbReference type="EMBL" id="KAG0260516.1"/>
    </source>
</evidence>
<evidence type="ECO:0000256" key="1">
    <source>
        <dbReference type="SAM" id="MobiDB-lite"/>
    </source>
</evidence>
<name>A0A9P6Q4M7_9FUNG</name>
<feature type="region of interest" description="Disordered" evidence="1">
    <location>
        <begin position="29"/>
        <end position="68"/>
    </location>
</feature>
<organism evidence="2 3">
    <name type="scientific">Actinomortierella ambigua</name>
    <dbReference type="NCBI Taxonomy" id="1343610"/>
    <lineage>
        <taxon>Eukaryota</taxon>
        <taxon>Fungi</taxon>
        <taxon>Fungi incertae sedis</taxon>
        <taxon>Mucoromycota</taxon>
        <taxon>Mortierellomycotina</taxon>
        <taxon>Mortierellomycetes</taxon>
        <taxon>Mortierellales</taxon>
        <taxon>Mortierellaceae</taxon>
        <taxon>Actinomortierella</taxon>
    </lineage>
</organism>
<gene>
    <name evidence="2" type="ORF">DFQ27_003498</name>
</gene>
<protein>
    <submittedName>
        <fullName evidence="2">Uncharacterized protein</fullName>
    </submittedName>
</protein>
<accession>A0A9P6Q4M7</accession>
<dbReference type="Proteomes" id="UP000807716">
    <property type="component" value="Unassembled WGS sequence"/>
</dbReference>
<sequence>MAPSPVLDRVESRGPRSRFYTMHQHRHPYGADYRPQAQHSHRQNGHRIHPQQFNLENDDDDDDDSRSVVSEQLSEILCVPAPSIWLCPAPARAFLCIQE</sequence>
<feature type="compositionally biased region" description="Basic residues" evidence="1">
    <location>
        <begin position="39"/>
        <end position="49"/>
    </location>
</feature>
<keyword evidence="3" id="KW-1185">Reference proteome</keyword>
<proteinExistence type="predicted"/>
<feature type="region of interest" description="Disordered" evidence="1">
    <location>
        <begin position="1"/>
        <end position="20"/>
    </location>
</feature>
<reference evidence="2" key="1">
    <citation type="journal article" date="2020" name="Fungal Divers.">
        <title>Resolving the Mortierellaceae phylogeny through synthesis of multi-gene phylogenetics and phylogenomics.</title>
        <authorList>
            <person name="Vandepol N."/>
            <person name="Liber J."/>
            <person name="Desiro A."/>
            <person name="Na H."/>
            <person name="Kennedy M."/>
            <person name="Barry K."/>
            <person name="Grigoriev I.V."/>
            <person name="Miller A.N."/>
            <person name="O'Donnell K."/>
            <person name="Stajich J.E."/>
            <person name="Bonito G."/>
        </authorList>
    </citation>
    <scope>NUCLEOTIDE SEQUENCE</scope>
    <source>
        <strain evidence="2">BC1065</strain>
    </source>
</reference>
<dbReference type="AlphaFoldDB" id="A0A9P6Q4M7"/>
<dbReference type="EMBL" id="JAAAJB010000246">
    <property type="protein sequence ID" value="KAG0260516.1"/>
    <property type="molecule type" value="Genomic_DNA"/>
</dbReference>
<comment type="caution">
    <text evidence="2">The sequence shown here is derived from an EMBL/GenBank/DDBJ whole genome shotgun (WGS) entry which is preliminary data.</text>
</comment>
<evidence type="ECO:0000313" key="3">
    <source>
        <dbReference type="Proteomes" id="UP000807716"/>
    </source>
</evidence>